<comment type="caution">
    <text evidence="1">The sequence shown here is derived from an EMBL/GenBank/DDBJ whole genome shotgun (WGS) entry which is preliminary data.</text>
</comment>
<accession>A0ABY2DJA3</accession>
<dbReference type="EMBL" id="SMKE01000127">
    <property type="protein sequence ID" value="TDC00067.1"/>
    <property type="molecule type" value="Genomic_DNA"/>
</dbReference>
<gene>
    <name evidence="1" type="ORF">E1091_05615</name>
</gene>
<reference evidence="1 2" key="1">
    <citation type="submission" date="2019-02" db="EMBL/GenBank/DDBJ databases">
        <title>Draft genome sequences of novel Actinobacteria.</title>
        <authorList>
            <person name="Sahin N."/>
            <person name="Ay H."/>
            <person name="Saygin H."/>
        </authorList>
    </citation>
    <scope>NUCLEOTIDE SEQUENCE [LARGE SCALE GENOMIC DNA]</scope>
    <source>
        <strain evidence="1 2">JCM 30529</strain>
    </source>
</reference>
<proteinExistence type="predicted"/>
<organism evidence="1 2">
    <name type="scientific">Micromonospora fluostatini</name>
    <dbReference type="NCBI Taxonomy" id="1629071"/>
    <lineage>
        <taxon>Bacteria</taxon>
        <taxon>Bacillati</taxon>
        <taxon>Actinomycetota</taxon>
        <taxon>Actinomycetes</taxon>
        <taxon>Micromonosporales</taxon>
        <taxon>Micromonosporaceae</taxon>
        <taxon>Micromonospora</taxon>
    </lineage>
</organism>
<protein>
    <recommendedName>
        <fullName evidence="3">Thioredoxin domain-containing protein</fullName>
    </recommendedName>
</protein>
<dbReference type="SUPFAM" id="SSF52833">
    <property type="entry name" value="Thioredoxin-like"/>
    <property type="match status" value="1"/>
</dbReference>
<sequence>MLVWIVLVAFAAAFVLVFGALVEMLRTLEQLRIESGILDSLTPIDVPAGPAALTAAGLTPLLADRPRAIVLVLSDMCVTCRKLAERIAGGLPDDVWLLFEPKTVQTGEKWLSQYGLGSDPRLLIDPDGRLAAALQMQISPAVVRIRDGGVVAAHTLPSPRRLEEELRWLRGGGEDRPMYGHIPDTIRFSTTKAEASS</sequence>
<evidence type="ECO:0000313" key="1">
    <source>
        <dbReference type="EMBL" id="TDC00067.1"/>
    </source>
</evidence>
<name>A0ABY2DJA3_9ACTN</name>
<keyword evidence="2" id="KW-1185">Reference proteome</keyword>
<dbReference type="Proteomes" id="UP000295626">
    <property type="component" value="Unassembled WGS sequence"/>
</dbReference>
<evidence type="ECO:0008006" key="3">
    <source>
        <dbReference type="Google" id="ProtNLM"/>
    </source>
</evidence>
<evidence type="ECO:0000313" key="2">
    <source>
        <dbReference type="Proteomes" id="UP000295626"/>
    </source>
</evidence>
<dbReference type="InterPro" id="IPR036249">
    <property type="entry name" value="Thioredoxin-like_sf"/>
</dbReference>